<dbReference type="PANTHER" id="PTHR12358:SF31">
    <property type="entry name" value="ACYLGLYCEROL KINASE, MITOCHONDRIAL"/>
    <property type="match status" value="1"/>
</dbReference>
<evidence type="ECO:0000259" key="6">
    <source>
        <dbReference type="PROSITE" id="PS50146"/>
    </source>
</evidence>
<organism evidence="7 8">
    <name type="scientific">Tetraparma gracilis</name>
    <dbReference type="NCBI Taxonomy" id="2962635"/>
    <lineage>
        <taxon>Eukaryota</taxon>
        <taxon>Sar</taxon>
        <taxon>Stramenopiles</taxon>
        <taxon>Ochrophyta</taxon>
        <taxon>Bolidophyceae</taxon>
        <taxon>Parmales</taxon>
        <taxon>Triparmaceae</taxon>
        <taxon>Tetraparma</taxon>
    </lineage>
</organism>
<comment type="caution">
    <text evidence="7">The sequence shown here is derived from an EMBL/GenBank/DDBJ whole genome shotgun (WGS) entry which is preliminary data.</text>
</comment>
<feature type="region of interest" description="Disordered" evidence="5">
    <location>
        <begin position="1"/>
        <end position="21"/>
    </location>
</feature>
<dbReference type="Gene3D" id="2.60.200.40">
    <property type="match status" value="1"/>
</dbReference>
<accession>A0ABQ6N9L8</accession>
<proteinExistence type="predicted"/>
<dbReference type="InterPro" id="IPR050187">
    <property type="entry name" value="Lipid_Phosphate_FormReg"/>
</dbReference>
<sequence length="462" mass="49676">MAKVPLLDATHGIDPDVSPDGWSPDLSSSPLTFAAFPSPSFLHLDPTAPTLLVCSKPSLSDADNAVLTSMDLKDVAGATHEASTVTIHHYPVAEPGGCSSAPPSSRTRKYAPVTLTDASLAKDLAEAVSSLVKPKDPRKLLIMVNPFSGKKLGLKIYDGVVRPMLERTGTSFQTVLTEYAGHAEEFVKSFDFEGTGTTGVVTVSGDGLLFEVCQALRSRPDDVFGKITLGIVAAGSGNGLAASINHYIERPTASAVDNAFSICRGRVVPFDLSSYEVAGGKKYTSFLSLAWGIVADVDLESEVLRALGPLRFDVYAVWRMLALKKYSARLSYIDEEGGDMPALSEPVPASWTTIDDEFACFWAVQTSHAAYNMYTAPPSGLSDGKFRILVVRKGAGRLSLLRSFLAFETGDHMEQPWVECITCTKYRLEPTSNNSHLGIDGEEVEYGPIQAQMEGSKTTLYA</sequence>
<evidence type="ECO:0000313" key="7">
    <source>
        <dbReference type="EMBL" id="GMI52021.1"/>
    </source>
</evidence>
<keyword evidence="3" id="KW-0418">Kinase</keyword>
<dbReference type="Gene3D" id="3.40.50.10330">
    <property type="entry name" value="Probable inorganic polyphosphate/atp-NAD kinase, domain 1"/>
    <property type="match status" value="1"/>
</dbReference>
<evidence type="ECO:0000256" key="1">
    <source>
        <dbReference type="ARBA" id="ARBA00022679"/>
    </source>
</evidence>
<dbReference type="SUPFAM" id="SSF111331">
    <property type="entry name" value="NAD kinase/diacylglycerol kinase-like"/>
    <property type="match status" value="1"/>
</dbReference>
<evidence type="ECO:0000313" key="8">
    <source>
        <dbReference type="Proteomes" id="UP001165060"/>
    </source>
</evidence>
<keyword evidence="1" id="KW-0808">Transferase</keyword>
<dbReference type="InterPro" id="IPR045540">
    <property type="entry name" value="YegS/DAGK_C"/>
</dbReference>
<reference evidence="7 8" key="1">
    <citation type="journal article" date="2023" name="Commun. Biol.">
        <title>Genome analysis of Parmales, the sister group of diatoms, reveals the evolutionary specialization of diatoms from phago-mixotrophs to photoautotrophs.</title>
        <authorList>
            <person name="Ban H."/>
            <person name="Sato S."/>
            <person name="Yoshikawa S."/>
            <person name="Yamada K."/>
            <person name="Nakamura Y."/>
            <person name="Ichinomiya M."/>
            <person name="Sato N."/>
            <person name="Blanc-Mathieu R."/>
            <person name="Endo H."/>
            <person name="Kuwata A."/>
            <person name="Ogata H."/>
        </authorList>
    </citation>
    <scope>NUCLEOTIDE SEQUENCE [LARGE SCALE GENOMIC DNA]</scope>
</reference>
<keyword evidence="8" id="KW-1185">Reference proteome</keyword>
<keyword evidence="2" id="KW-0547">Nucleotide-binding</keyword>
<evidence type="ECO:0000256" key="3">
    <source>
        <dbReference type="ARBA" id="ARBA00022777"/>
    </source>
</evidence>
<protein>
    <recommendedName>
        <fullName evidence="6">DAGKc domain-containing protein</fullName>
    </recommendedName>
</protein>
<dbReference type="SMART" id="SM00046">
    <property type="entry name" value="DAGKc"/>
    <property type="match status" value="1"/>
</dbReference>
<evidence type="ECO:0000256" key="4">
    <source>
        <dbReference type="ARBA" id="ARBA00022840"/>
    </source>
</evidence>
<dbReference type="InterPro" id="IPR016064">
    <property type="entry name" value="NAD/diacylglycerol_kinase_sf"/>
</dbReference>
<evidence type="ECO:0000256" key="5">
    <source>
        <dbReference type="SAM" id="MobiDB-lite"/>
    </source>
</evidence>
<dbReference type="EMBL" id="BRYB01006572">
    <property type="protein sequence ID" value="GMI52021.1"/>
    <property type="molecule type" value="Genomic_DNA"/>
</dbReference>
<name>A0ABQ6N9L8_9STRA</name>
<dbReference type="Pfam" id="PF00781">
    <property type="entry name" value="DAGK_cat"/>
    <property type="match status" value="1"/>
</dbReference>
<dbReference type="PANTHER" id="PTHR12358">
    <property type="entry name" value="SPHINGOSINE KINASE"/>
    <property type="match status" value="1"/>
</dbReference>
<dbReference type="Proteomes" id="UP001165060">
    <property type="component" value="Unassembled WGS sequence"/>
</dbReference>
<evidence type="ECO:0000256" key="2">
    <source>
        <dbReference type="ARBA" id="ARBA00022741"/>
    </source>
</evidence>
<dbReference type="InterPro" id="IPR001206">
    <property type="entry name" value="Diacylglycerol_kinase_cat_dom"/>
</dbReference>
<feature type="domain" description="DAGKc" evidence="6">
    <location>
        <begin position="135"/>
        <end position="279"/>
    </location>
</feature>
<gene>
    <name evidence="7" type="ORF">TeGR_g7317</name>
</gene>
<dbReference type="PROSITE" id="PS50146">
    <property type="entry name" value="DAGK"/>
    <property type="match status" value="1"/>
</dbReference>
<keyword evidence="4" id="KW-0067">ATP-binding</keyword>
<dbReference type="InterPro" id="IPR017438">
    <property type="entry name" value="ATP-NAD_kinase_N"/>
</dbReference>
<dbReference type="Pfam" id="PF19279">
    <property type="entry name" value="YegS_C"/>
    <property type="match status" value="1"/>
</dbReference>